<keyword evidence="1" id="KW-1133">Transmembrane helix</keyword>
<accession>A0AAD7HAT9</accession>
<dbReference type="EMBL" id="JARKIB010000296">
    <property type="protein sequence ID" value="KAJ7716113.1"/>
    <property type="molecule type" value="Genomic_DNA"/>
</dbReference>
<keyword evidence="1" id="KW-0472">Membrane</keyword>
<sequence>MSPHSAALPQCAGLPEASLPILASPLSPATAGKVMVVIVGLLLIAGAIHYTSPDRLTRALSDAMSNLDKVFVEVSVAGLIGLLSPEEMQTVVSTYQTLRVKAGMFQTETLRNSTSWRTSLFNFDFMRSIPLLRCIKEVKDFERHLQILQEDYHNKTHSLPLSFATGVSHPTVTARFRTLAA</sequence>
<dbReference type="Proteomes" id="UP001215598">
    <property type="component" value="Unassembled WGS sequence"/>
</dbReference>
<gene>
    <name evidence="2" type="ORF">B0H16DRAFT_1741447</name>
</gene>
<organism evidence="2 3">
    <name type="scientific">Mycena metata</name>
    <dbReference type="NCBI Taxonomy" id="1033252"/>
    <lineage>
        <taxon>Eukaryota</taxon>
        <taxon>Fungi</taxon>
        <taxon>Dikarya</taxon>
        <taxon>Basidiomycota</taxon>
        <taxon>Agaricomycotina</taxon>
        <taxon>Agaricomycetes</taxon>
        <taxon>Agaricomycetidae</taxon>
        <taxon>Agaricales</taxon>
        <taxon>Marasmiineae</taxon>
        <taxon>Mycenaceae</taxon>
        <taxon>Mycena</taxon>
    </lineage>
</organism>
<feature type="transmembrane region" description="Helical" evidence="1">
    <location>
        <begin position="34"/>
        <end position="51"/>
    </location>
</feature>
<evidence type="ECO:0000313" key="3">
    <source>
        <dbReference type="Proteomes" id="UP001215598"/>
    </source>
</evidence>
<evidence type="ECO:0000313" key="2">
    <source>
        <dbReference type="EMBL" id="KAJ7716113.1"/>
    </source>
</evidence>
<evidence type="ECO:0000256" key="1">
    <source>
        <dbReference type="SAM" id="Phobius"/>
    </source>
</evidence>
<keyword evidence="1" id="KW-0812">Transmembrane</keyword>
<protein>
    <submittedName>
        <fullName evidence="2">Uncharacterized protein</fullName>
    </submittedName>
</protein>
<keyword evidence="3" id="KW-1185">Reference proteome</keyword>
<name>A0AAD7HAT9_9AGAR</name>
<proteinExistence type="predicted"/>
<dbReference type="AlphaFoldDB" id="A0AAD7HAT9"/>
<reference evidence="2" key="1">
    <citation type="submission" date="2023-03" db="EMBL/GenBank/DDBJ databases">
        <title>Massive genome expansion in bonnet fungi (Mycena s.s.) driven by repeated elements and novel gene families across ecological guilds.</title>
        <authorList>
            <consortium name="Lawrence Berkeley National Laboratory"/>
            <person name="Harder C.B."/>
            <person name="Miyauchi S."/>
            <person name="Viragh M."/>
            <person name="Kuo A."/>
            <person name="Thoen E."/>
            <person name="Andreopoulos B."/>
            <person name="Lu D."/>
            <person name="Skrede I."/>
            <person name="Drula E."/>
            <person name="Henrissat B."/>
            <person name="Morin E."/>
            <person name="Kohler A."/>
            <person name="Barry K."/>
            <person name="LaButti K."/>
            <person name="Morin E."/>
            <person name="Salamov A."/>
            <person name="Lipzen A."/>
            <person name="Mereny Z."/>
            <person name="Hegedus B."/>
            <person name="Baldrian P."/>
            <person name="Stursova M."/>
            <person name="Weitz H."/>
            <person name="Taylor A."/>
            <person name="Grigoriev I.V."/>
            <person name="Nagy L.G."/>
            <person name="Martin F."/>
            <person name="Kauserud H."/>
        </authorList>
    </citation>
    <scope>NUCLEOTIDE SEQUENCE</scope>
    <source>
        <strain evidence="2">CBHHK182m</strain>
    </source>
</reference>
<comment type="caution">
    <text evidence="2">The sequence shown here is derived from an EMBL/GenBank/DDBJ whole genome shotgun (WGS) entry which is preliminary data.</text>
</comment>